<dbReference type="SUPFAM" id="SSF54806">
    <property type="entry name" value="Alpha-lytic protease prodomain"/>
    <property type="match status" value="1"/>
</dbReference>
<keyword evidence="12" id="KW-1185">Reference proteome</keyword>
<keyword evidence="3 9" id="KW-0732">Signal</keyword>
<feature type="region of interest" description="Disordered" evidence="8">
    <location>
        <begin position="333"/>
        <end position="353"/>
    </location>
</feature>
<dbReference type="Gene3D" id="3.30.300.50">
    <property type="match status" value="2"/>
</dbReference>
<name>A0A1C6T1V4_9ACTN</name>
<keyword evidence="2" id="KW-0645">Protease</keyword>
<dbReference type="PRINTS" id="PR00861">
    <property type="entry name" value="ALYTICPTASE"/>
</dbReference>
<evidence type="ECO:0000256" key="1">
    <source>
        <dbReference type="ARBA" id="ARBA00007664"/>
    </source>
</evidence>
<dbReference type="RefSeq" id="WP_175440212.1">
    <property type="nucleotide sequence ID" value="NZ_FMHT01000003.1"/>
</dbReference>
<keyword evidence="5" id="KW-0720">Serine protease</keyword>
<evidence type="ECO:0000256" key="9">
    <source>
        <dbReference type="SAM" id="SignalP"/>
    </source>
</evidence>
<dbReference type="GO" id="GO:0006508">
    <property type="term" value="P:proteolysis"/>
    <property type="evidence" value="ECO:0007669"/>
    <property type="project" value="UniProtKB-KW"/>
</dbReference>
<feature type="domain" description="Peptidase S1A alpha-lytic prodomain" evidence="10">
    <location>
        <begin position="125"/>
        <end position="181"/>
    </location>
</feature>
<dbReference type="AlphaFoldDB" id="A0A1C6T1V4"/>
<dbReference type="InterPro" id="IPR001316">
    <property type="entry name" value="Pept_S1A_streptogrisin"/>
</dbReference>
<keyword evidence="6" id="KW-0865">Zymogen</keyword>
<accession>A0A1C6T1V4</accession>
<feature type="chain" id="PRO_5008746383" evidence="9">
    <location>
        <begin position="28"/>
        <end position="495"/>
    </location>
</feature>
<feature type="signal peptide" evidence="9">
    <location>
        <begin position="1"/>
        <end position="27"/>
    </location>
</feature>
<evidence type="ECO:0000256" key="7">
    <source>
        <dbReference type="ARBA" id="ARBA00023157"/>
    </source>
</evidence>
<evidence type="ECO:0000256" key="4">
    <source>
        <dbReference type="ARBA" id="ARBA00022801"/>
    </source>
</evidence>
<dbReference type="CDD" id="cd21112">
    <property type="entry name" value="alphaLP-like"/>
    <property type="match status" value="1"/>
</dbReference>
<proteinExistence type="inferred from homology"/>
<dbReference type="STRING" id="145857.GA0070616_5319"/>
<dbReference type="InterPro" id="IPR004236">
    <property type="entry name" value="Pept_S1_alpha_lytic"/>
</dbReference>
<dbReference type="Gene3D" id="2.60.120.380">
    <property type="match status" value="1"/>
</dbReference>
<dbReference type="InterPro" id="IPR009003">
    <property type="entry name" value="Peptidase_S1_PA"/>
</dbReference>
<keyword evidence="7" id="KW-1015">Disulfide bond</keyword>
<evidence type="ECO:0000313" key="11">
    <source>
        <dbReference type="EMBL" id="SCL35794.1"/>
    </source>
</evidence>
<gene>
    <name evidence="11" type="ORF">GA0070616_5319</name>
</gene>
<dbReference type="Gene3D" id="2.40.10.10">
    <property type="entry name" value="Trypsin-like serine proteases"/>
    <property type="match status" value="2"/>
</dbReference>
<dbReference type="InterPro" id="IPR043504">
    <property type="entry name" value="Peptidase_S1_PA_chymotrypsin"/>
</dbReference>
<dbReference type="Proteomes" id="UP000199699">
    <property type="component" value="Unassembled WGS sequence"/>
</dbReference>
<sequence length="495" mass="50480">MRRFATVAAALLLPVGLLAVNPPTASAAGEPAGSSVEASGAAATPDMLAAMRRDLGLTTTEARTRIVKDEKGSRTDAKLRRSLGASYAGGWLDAADGGLVVAVTNKRAADRAKAAGAARTTVVGRSAAQLDRVKAGLDRAARKASAAVPGWYVDVASNTVVVLARGDAAAAEAFVKASKVDKSAVRIVGTTEAPRPLYDVRGGDAYYMGGRCSVGFAVTGGFVTAGHCGTVGTATQGYNRVAQGTFQGSSFPGNDYAWVSTNSNWTPQPWVNNYAGGNVTVAGSTEAAIGAAVCRSGSTTGWHCGTIQAKNQTVNYAEGAVTGMTRTNACAEPGDSGGSWLSGQQAQGVTSGGSGNCTSGGTTYFQPVNEILSRYGLTLRTSGGGGNPPPPPTGCSGYESTYTGSLSSGGQQIQPNGSYYYSASGTHRACLDGPNSADFDLYLQKWSGSGWVQVAGAYTPSGDETLSYNGTAGYYRYQVESYSGSGSYTLGITTP</sequence>
<evidence type="ECO:0000313" key="12">
    <source>
        <dbReference type="Proteomes" id="UP000199699"/>
    </source>
</evidence>
<dbReference type="Pfam" id="PF02983">
    <property type="entry name" value="Pro_Al_protease"/>
    <property type="match status" value="1"/>
</dbReference>
<evidence type="ECO:0000256" key="3">
    <source>
        <dbReference type="ARBA" id="ARBA00022729"/>
    </source>
</evidence>
<evidence type="ECO:0000256" key="8">
    <source>
        <dbReference type="SAM" id="MobiDB-lite"/>
    </source>
</evidence>
<dbReference type="InterPro" id="IPR037295">
    <property type="entry name" value="Alpha-lytic_protease_prodomain"/>
</dbReference>
<reference evidence="11 12" key="1">
    <citation type="submission" date="2016-06" db="EMBL/GenBank/DDBJ databases">
        <authorList>
            <person name="Kjaerup R.B."/>
            <person name="Dalgaard T.S."/>
            <person name="Juul-Madsen H.R."/>
        </authorList>
    </citation>
    <scope>NUCLEOTIDE SEQUENCE [LARGE SCALE GENOMIC DNA]</scope>
    <source>
        <strain evidence="11 12">DSM 43818</strain>
    </source>
</reference>
<evidence type="ECO:0000256" key="6">
    <source>
        <dbReference type="ARBA" id="ARBA00023145"/>
    </source>
</evidence>
<keyword evidence="4" id="KW-0378">Hydrolase</keyword>
<dbReference type="InterPro" id="IPR035070">
    <property type="entry name" value="Streptogrisin_prodomain"/>
</dbReference>
<organism evidence="11 12">
    <name type="scientific">Micromonospora nigra</name>
    <dbReference type="NCBI Taxonomy" id="145857"/>
    <lineage>
        <taxon>Bacteria</taxon>
        <taxon>Bacillati</taxon>
        <taxon>Actinomycetota</taxon>
        <taxon>Actinomycetes</taxon>
        <taxon>Micromonosporales</taxon>
        <taxon>Micromonosporaceae</taxon>
        <taxon>Micromonospora</taxon>
    </lineage>
</organism>
<dbReference type="SUPFAM" id="SSF50494">
    <property type="entry name" value="Trypsin-like serine proteases"/>
    <property type="match status" value="1"/>
</dbReference>
<evidence type="ECO:0000256" key="2">
    <source>
        <dbReference type="ARBA" id="ARBA00022670"/>
    </source>
</evidence>
<protein>
    <submittedName>
        <fullName evidence="11">Streptogrisin C</fullName>
    </submittedName>
</protein>
<dbReference type="GO" id="GO:0005576">
    <property type="term" value="C:extracellular region"/>
    <property type="evidence" value="ECO:0007669"/>
    <property type="project" value="InterPro"/>
</dbReference>
<evidence type="ECO:0000256" key="5">
    <source>
        <dbReference type="ARBA" id="ARBA00022825"/>
    </source>
</evidence>
<evidence type="ECO:0000259" key="10">
    <source>
        <dbReference type="Pfam" id="PF02983"/>
    </source>
</evidence>
<dbReference type="GO" id="GO:0004252">
    <property type="term" value="F:serine-type endopeptidase activity"/>
    <property type="evidence" value="ECO:0007669"/>
    <property type="project" value="InterPro"/>
</dbReference>
<dbReference type="EMBL" id="FMHT01000003">
    <property type="protein sequence ID" value="SCL35794.1"/>
    <property type="molecule type" value="Genomic_DNA"/>
</dbReference>
<comment type="similarity">
    <text evidence="1">Belongs to the peptidase S1 family.</text>
</comment>